<feature type="transmembrane region" description="Helical" evidence="7">
    <location>
        <begin position="357"/>
        <end position="377"/>
    </location>
</feature>
<keyword evidence="6 7" id="KW-0472">Membrane</keyword>
<dbReference type="PRINTS" id="PR00171">
    <property type="entry name" value="SUGRTRNSPORT"/>
</dbReference>
<feature type="transmembrane region" description="Helical" evidence="7">
    <location>
        <begin position="398"/>
        <end position="421"/>
    </location>
</feature>
<dbReference type="VEuPathDB" id="FungiDB:Z520_07193"/>
<comment type="subcellular location">
    <subcellularLocation>
        <location evidence="1">Membrane</location>
        <topology evidence="1">Multi-pass membrane protein</topology>
    </subcellularLocation>
</comment>
<sequence>MVTLFQFGLIVFTGLGSLTYGYCSSIIATTLGQPSFIAYFDLATRSNANSLIGAINGLYQSGGLFGAVSVLFIPDKVGRRWALFIGGVCCIVGGALQAGSVHIAMFLIARFLVGYGIGSLVTLVPLYQSEVSPTSIRGFLVGMGGVMICIGYITASWVGLGFYFVPGHKQWRGPLAIQVLPPLLLCLGLNWVPESPRWLLLRDQSERARAQFRRIHADVAKSLGEHVLEEEFLLLRAQVAQEIKHHVPLKQFWTQRSLRKRCIIGWLTYAAGQGTGTLVINNYGPLLYSNLGFNTVQQLLIQCGWITVAPFVGTINSLIVDRVGRVRLLMFGLAGTLVALVGECITLSIFQRTGNRGVAGGAVFFLFLHVFLFGGSYDSTSYIYGSEIFPNPVRARGLGISITGLFASTIVFLQCAPTAFASIGWKYYLLFIALDAVMFVVMWLYFPETKGISLEDIGEVFGDDIVLEDPSVEAVHRRFKESHYREEALVNLEGDEEKRAEFGEVERSTIAVKE</sequence>
<keyword evidence="4 7" id="KW-0812">Transmembrane</keyword>
<feature type="transmembrane region" description="Helical" evidence="7">
    <location>
        <begin position="427"/>
        <end position="446"/>
    </location>
</feature>
<evidence type="ECO:0000256" key="7">
    <source>
        <dbReference type="SAM" id="Phobius"/>
    </source>
</evidence>
<evidence type="ECO:0000313" key="10">
    <source>
        <dbReference type="Proteomes" id="UP000053411"/>
    </source>
</evidence>
<dbReference type="Pfam" id="PF00083">
    <property type="entry name" value="Sugar_tr"/>
    <property type="match status" value="1"/>
</dbReference>
<feature type="transmembrane region" description="Helical" evidence="7">
    <location>
        <begin position="171"/>
        <end position="192"/>
    </location>
</feature>
<evidence type="ECO:0000256" key="5">
    <source>
        <dbReference type="ARBA" id="ARBA00022989"/>
    </source>
</evidence>
<evidence type="ECO:0000256" key="4">
    <source>
        <dbReference type="ARBA" id="ARBA00022692"/>
    </source>
</evidence>
<dbReference type="PANTHER" id="PTHR48022:SF11">
    <property type="entry name" value="MONOSACCHARIDE TRANSPORTER (HXT8), PUTATIVE (AFU_ORTHOLOGUE AFUA_2G08120)-RELATED"/>
    <property type="match status" value="1"/>
</dbReference>
<dbReference type="GO" id="GO:0005351">
    <property type="term" value="F:carbohydrate:proton symporter activity"/>
    <property type="evidence" value="ECO:0007669"/>
    <property type="project" value="TreeGrafter"/>
</dbReference>
<dbReference type="InterPro" id="IPR036259">
    <property type="entry name" value="MFS_trans_sf"/>
</dbReference>
<organism evidence="9 10">
    <name type="scientific">Fonsecaea multimorphosa CBS 102226</name>
    <dbReference type="NCBI Taxonomy" id="1442371"/>
    <lineage>
        <taxon>Eukaryota</taxon>
        <taxon>Fungi</taxon>
        <taxon>Dikarya</taxon>
        <taxon>Ascomycota</taxon>
        <taxon>Pezizomycotina</taxon>
        <taxon>Eurotiomycetes</taxon>
        <taxon>Chaetothyriomycetidae</taxon>
        <taxon>Chaetothyriales</taxon>
        <taxon>Herpotrichiellaceae</taxon>
        <taxon>Fonsecaea</taxon>
    </lineage>
</organism>
<dbReference type="SUPFAM" id="SSF103473">
    <property type="entry name" value="MFS general substrate transporter"/>
    <property type="match status" value="1"/>
</dbReference>
<dbReference type="InterPro" id="IPR050360">
    <property type="entry name" value="MFS_Sugar_Transporters"/>
</dbReference>
<name>A0A0D2K214_9EURO</name>
<evidence type="ECO:0000256" key="2">
    <source>
        <dbReference type="ARBA" id="ARBA00010992"/>
    </source>
</evidence>
<dbReference type="GO" id="GO:0016020">
    <property type="term" value="C:membrane"/>
    <property type="evidence" value="ECO:0007669"/>
    <property type="project" value="UniProtKB-SubCell"/>
</dbReference>
<dbReference type="PROSITE" id="PS50850">
    <property type="entry name" value="MFS"/>
    <property type="match status" value="1"/>
</dbReference>
<feature type="transmembrane region" description="Helical" evidence="7">
    <location>
        <begin position="7"/>
        <end position="31"/>
    </location>
</feature>
<evidence type="ECO:0000313" key="9">
    <source>
        <dbReference type="EMBL" id="KIX97079.1"/>
    </source>
</evidence>
<feature type="transmembrane region" description="Helical" evidence="7">
    <location>
        <begin position="104"/>
        <end position="127"/>
    </location>
</feature>
<dbReference type="AlphaFoldDB" id="A0A0D2K214"/>
<dbReference type="GeneID" id="27712939"/>
<evidence type="ECO:0000259" key="8">
    <source>
        <dbReference type="PROSITE" id="PS50850"/>
    </source>
</evidence>
<dbReference type="InterPro" id="IPR020846">
    <property type="entry name" value="MFS_dom"/>
</dbReference>
<evidence type="ECO:0000256" key="6">
    <source>
        <dbReference type="ARBA" id="ARBA00023136"/>
    </source>
</evidence>
<dbReference type="InterPro" id="IPR003663">
    <property type="entry name" value="Sugar/inositol_transpt"/>
</dbReference>
<comment type="similarity">
    <text evidence="2">Belongs to the major facilitator superfamily. Sugar transporter (TC 2.A.1.1) family.</text>
</comment>
<feature type="transmembrane region" description="Helical" evidence="7">
    <location>
        <begin position="139"/>
        <end position="165"/>
    </location>
</feature>
<evidence type="ECO:0000256" key="1">
    <source>
        <dbReference type="ARBA" id="ARBA00004141"/>
    </source>
</evidence>
<feature type="transmembrane region" description="Helical" evidence="7">
    <location>
        <begin position="81"/>
        <end position="98"/>
    </location>
</feature>
<keyword evidence="3" id="KW-0813">Transport</keyword>
<feature type="transmembrane region" description="Helical" evidence="7">
    <location>
        <begin position="263"/>
        <end position="284"/>
    </location>
</feature>
<dbReference type="PANTHER" id="PTHR48022">
    <property type="entry name" value="PLASTIDIC GLUCOSE TRANSPORTER 4"/>
    <property type="match status" value="1"/>
</dbReference>
<dbReference type="FunFam" id="1.20.1250.20:FF:000134">
    <property type="entry name" value="MFS sugar transporter protein"/>
    <property type="match status" value="1"/>
</dbReference>
<accession>A0A0D2K214</accession>
<gene>
    <name evidence="9" type="ORF">Z520_07193</name>
</gene>
<reference evidence="9 10" key="1">
    <citation type="submission" date="2015-01" db="EMBL/GenBank/DDBJ databases">
        <title>The Genome Sequence of Fonsecaea multimorphosa CBS 102226.</title>
        <authorList>
            <consortium name="The Broad Institute Genomics Platform"/>
            <person name="Cuomo C."/>
            <person name="de Hoog S."/>
            <person name="Gorbushina A."/>
            <person name="Stielow B."/>
            <person name="Teixiera M."/>
            <person name="Abouelleil A."/>
            <person name="Chapman S.B."/>
            <person name="Priest M."/>
            <person name="Young S.K."/>
            <person name="Wortman J."/>
            <person name="Nusbaum C."/>
            <person name="Birren B."/>
        </authorList>
    </citation>
    <scope>NUCLEOTIDE SEQUENCE [LARGE SCALE GENOMIC DNA]</scope>
    <source>
        <strain evidence="9 10">CBS 102226</strain>
    </source>
</reference>
<protein>
    <recommendedName>
        <fullName evidence="8">Major facilitator superfamily (MFS) profile domain-containing protein</fullName>
    </recommendedName>
</protein>
<dbReference type="EMBL" id="KN848075">
    <property type="protein sequence ID" value="KIX97079.1"/>
    <property type="molecule type" value="Genomic_DNA"/>
</dbReference>
<keyword evidence="5 7" id="KW-1133">Transmembrane helix</keyword>
<dbReference type="RefSeq" id="XP_016631202.1">
    <property type="nucleotide sequence ID" value="XM_016777692.1"/>
</dbReference>
<evidence type="ECO:0000256" key="3">
    <source>
        <dbReference type="ARBA" id="ARBA00022448"/>
    </source>
</evidence>
<feature type="transmembrane region" description="Helical" evidence="7">
    <location>
        <begin position="296"/>
        <end position="316"/>
    </location>
</feature>
<proteinExistence type="inferred from homology"/>
<dbReference type="Proteomes" id="UP000053411">
    <property type="component" value="Unassembled WGS sequence"/>
</dbReference>
<keyword evidence="10" id="KW-1185">Reference proteome</keyword>
<dbReference type="InterPro" id="IPR005828">
    <property type="entry name" value="MFS_sugar_transport-like"/>
</dbReference>
<feature type="transmembrane region" description="Helical" evidence="7">
    <location>
        <begin position="328"/>
        <end position="351"/>
    </location>
</feature>
<feature type="domain" description="Major facilitator superfamily (MFS) profile" evidence="8">
    <location>
        <begin position="9"/>
        <end position="450"/>
    </location>
</feature>
<dbReference type="OrthoDB" id="6612291at2759"/>
<feature type="transmembrane region" description="Helical" evidence="7">
    <location>
        <begin position="51"/>
        <end position="74"/>
    </location>
</feature>
<dbReference type="Gene3D" id="1.20.1250.20">
    <property type="entry name" value="MFS general substrate transporter like domains"/>
    <property type="match status" value="1"/>
</dbReference>